<name>A0ABT0AG70_9SPHN</name>
<feature type="coiled-coil region" evidence="1">
    <location>
        <begin position="433"/>
        <end position="462"/>
    </location>
</feature>
<accession>A0ABT0AG70</accession>
<evidence type="ECO:0000313" key="3">
    <source>
        <dbReference type="Proteomes" id="UP001162802"/>
    </source>
</evidence>
<organism evidence="2 3">
    <name type="scientific">Novosphingobium mangrovi</name>
    <name type="common">ex Hu et al. 2023</name>
    <dbReference type="NCBI Taxonomy" id="2930094"/>
    <lineage>
        <taxon>Bacteria</taxon>
        <taxon>Pseudomonadati</taxon>
        <taxon>Pseudomonadota</taxon>
        <taxon>Alphaproteobacteria</taxon>
        <taxon>Sphingomonadales</taxon>
        <taxon>Sphingomonadaceae</taxon>
        <taxon>Novosphingobium</taxon>
    </lineage>
</organism>
<gene>
    <name evidence="2" type="ORF">MTR65_15950</name>
</gene>
<sequence length="477" mass="53811">MIAIERKERLYAFQGDVRAQAYQHGVHIETRAIHSIDRNNARYNADGERITVGSTNVRKDVEALPHVIAPDTHVVVIVTHEALKSADLDAFAGWHLVIDETPDIWDSQTLKVEVEATRTFLRDNYELVPVTDGRSYLKPRRALGAIDQVSMTNDTIFSTLSTIHARIQSPSARVTTDLTSWDDLAKKTSMSISSIWSPETLLAFSTVTILANAFTESVTYGLYRSFWPDIEWQDLARKTVRRFAHRKVIISYYVEAHQIGRHFVDTGKGGWYLQRIAEDICKRIGDDDHIWMSNPANMPFLRDLDGDAILPGNHLGPRQAGSNKYAHVHSSTMLYTAKPTTDEARWMDEIGISPDMIVQSREREIMLQFACRTSVRKASSTATVCLYVYDKAQADYLASYFVSTEYCHAETNLIDLGFAHDVAKTPAGRPRVVRTLEEKRAMANERVKRHRAKAKAQKAKAKTLGATNLASQNEIDT</sequence>
<proteinExistence type="predicted"/>
<evidence type="ECO:0000313" key="2">
    <source>
        <dbReference type="EMBL" id="MCJ1962187.1"/>
    </source>
</evidence>
<comment type="caution">
    <text evidence="2">The sequence shown here is derived from an EMBL/GenBank/DDBJ whole genome shotgun (WGS) entry which is preliminary data.</text>
</comment>
<protein>
    <submittedName>
        <fullName evidence="2">Uncharacterized protein</fullName>
    </submittedName>
</protein>
<reference evidence="2" key="1">
    <citation type="submission" date="2022-03" db="EMBL/GenBank/DDBJ databases">
        <title>Identification of a novel bacterium isolated from mangrove sediments.</title>
        <authorList>
            <person name="Pan X."/>
        </authorList>
    </citation>
    <scope>NUCLEOTIDE SEQUENCE</scope>
    <source>
        <strain evidence="2">B2637</strain>
    </source>
</reference>
<keyword evidence="1" id="KW-0175">Coiled coil</keyword>
<keyword evidence="3" id="KW-1185">Reference proteome</keyword>
<evidence type="ECO:0000256" key="1">
    <source>
        <dbReference type="SAM" id="Coils"/>
    </source>
</evidence>
<dbReference type="EMBL" id="JALHAT010000035">
    <property type="protein sequence ID" value="MCJ1962187.1"/>
    <property type="molecule type" value="Genomic_DNA"/>
</dbReference>
<dbReference type="RefSeq" id="WP_243801938.1">
    <property type="nucleotide sequence ID" value="NZ_JALHAT010000035.1"/>
</dbReference>
<dbReference type="Proteomes" id="UP001162802">
    <property type="component" value="Unassembled WGS sequence"/>
</dbReference>